<gene>
    <name evidence="5" type="ORF">A0J61_00226</name>
</gene>
<feature type="domain" description="Suppressor of white apricot N-terminal" evidence="4">
    <location>
        <begin position="24"/>
        <end position="156"/>
    </location>
</feature>
<dbReference type="STRING" id="101091.A0A1C7NRV1"/>
<reference evidence="5 6" key="1">
    <citation type="submission" date="2016-03" db="EMBL/GenBank/DDBJ databases">
        <title>Choanephora cucurbitarum.</title>
        <authorList>
            <person name="Min B."/>
            <person name="Park H."/>
            <person name="Park J.-H."/>
            <person name="Shin H.-D."/>
            <person name="Choi I.-G."/>
        </authorList>
    </citation>
    <scope>NUCLEOTIDE SEQUENCE [LARGE SCALE GENOMIC DNA]</scope>
    <source>
        <strain evidence="5 6">KUS-F28377</strain>
    </source>
</reference>
<accession>A0A1C7NRV1</accession>
<dbReference type="OrthoDB" id="10070965at2759"/>
<organism evidence="5 6">
    <name type="scientific">Choanephora cucurbitarum</name>
    <dbReference type="NCBI Taxonomy" id="101091"/>
    <lineage>
        <taxon>Eukaryota</taxon>
        <taxon>Fungi</taxon>
        <taxon>Fungi incertae sedis</taxon>
        <taxon>Mucoromycota</taxon>
        <taxon>Mucoromycotina</taxon>
        <taxon>Mucoromycetes</taxon>
        <taxon>Mucorales</taxon>
        <taxon>Mucorineae</taxon>
        <taxon>Choanephoraceae</taxon>
        <taxon>Choanephoroideae</taxon>
        <taxon>Choanephora</taxon>
    </lineage>
</organism>
<dbReference type="InterPro" id="IPR019147">
    <property type="entry name" value="SWAP_N_domain"/>
</dbReference>
<keyword evidence="1" id="KW-0507">mRNA processing</keyword>
<feature type="compositionally biased region" description="Basic residues" evidence="3">
    <location>
        <begin position="526"/>
        <end position="547"/>
    </location>
</feature>
<dbReference type="InterPro" id="IPR040397">
    <property type="entry name" value="SWAP"/>
</dbReference>
<feature type="compositionally biased region" description="Polar residues" evidence="3">
    <location>
        <begin position="422"/>
        <end position="437"/>
    </location>
</feature>
<evidence type="ECO:0000259" key="4">
    <source>
        <dbReference type="SMART" id="SM01141"/>
    </source>
</evidence>
<dbReference type="Proteomes" id="UP000093000">
    <property type="component" value="Unassembled WGS sequence"/>
</dbReference>
<evidence type="ECO:0000313" key="6">
    <source>
        <dbReference type="Proteomes" id="UP000093000"/>
    </source>
</evidence>
<dbReference type="InParanoid" id="A0A1C7NRV1"/>
<dbReference type="AlphaFoldDB" id="A0A1C7NRV1"/>
<evidence type="ECO:0000256" key="3">
    <source>
        <dbReference type="SAM" id="MobiDB-lite"/>
    </source>
</evidence>
<feature type="compositionally biased region" description="Basic and acidic residues" evidence="3">
    <location>
        <begin position="210"/>
        <end position="233"/>
    </location>
</feature>
<keyword evidence="6" id="KW-1185">Reference proteome</keyword>
<sequence length="547" mass="64987">MVDHKKRAERRRAYYESRLGDPLQLIRVIGSASKLYPEAEQFYYHENTDNFMPWQANPDIKIDRFDGRSLLDYMPTTSKHYDNKEDDMTDELNFERYHDLIEAERLNVSEKERLAEVEEEWTKLLDRHQAKLNMIRQQEKSSHRSGHYGFDYGTRKVTTEETDTSQLLKQEDILQHVDDLTDQDKQVLNAMSSKYGIRSYARLLRVAKKDRDDELRSLKRKQQEGKPKSEKSEQRKRRRRKRRRHRGDSDEDDFGRMDRSGRHSPSYEPYHQGSDSNSSSSSSDYTDDEDHQKTSQSHDVSDDVVIEFGSSVPEEQTQESDPSHIHSPSTASTLTAVATETTEKKLTPMEKLKLKMRQGLQKQIVSDEKDRRKKENEKEIEHLQALARNQGLPIHTYLRPEPPRRKQAESSQERYRSPSSSDNENQQTKEQSNTRYRSPSPDKDRKRYRSPSEDRDRRRYRSPSSDRDRKRYRSPSSSSDNRRRRRRSSSRRHSSSRRRSTSRHRSSSRHRSKRYRSPSSSPDRSHKSRHHHKSSHKHHRHSYSHKK</sequence>
<evidence type="ECO:0000313" key="5">
    <source>
        <dbReference type="EMBL" id="OBZ91738.1"/>
    </source>
</evidence>
<dbReference type="PANTHER" id="PTHR13161">
    <property type="entry name" value="SPLICING FACTOR SUPPRESSOR OF WHITE APRICOT"/>
    <property type="match status" value="1"/>
</dbReference>
<proteinExistence type="predicted"/>
<dbReference type="GO" id="GO:0008380">
    <property type="term" value="P:RNA splicing"/>
    <property type="evidence" value="ECO:0007669"/>
    <property type="project" value="UniProtKB-KW"/>
</dbReference>
<feature type="compositionally biased region" description="Basic and acidic residues" evidence="3">
    <location>
        <begin position="341"/>
        <end position="353"/>
    </location>
</feature>
<dbReference type="EMBL" id="LUGH01000004">
    <property type="protein sequence ID" value="OBZ91738.1"/>
    <property type="molecule type" value="Genomic_DNA"/>
</dbReference>
<feature type="compositionally biased region" description="Basic and acidic residues" evidence="3">
    <location>
        <begin position="401"/>
        <end position="416"/>
    </location>
</feature>
<feature type="compositionally biased region" description="Polar residues" evidence="3">
    <location>
        <begin position="326"/>
        <end position="340"/>
    </location>
</feature>
<feature type="region of interest" description="Disordered" evidence="3">
    <location>
        <begin position="210"/>
        <end position="547"/>
    </location>
</feature>
<feature type="compositionally biased region" description="Basic and acidic residues" evidence="3">
    <location>
        <begin position="440"/>
        <end position="457"/>
    </location>
</feature>
<comment type="caution">
    <text evidence="5">The sequence shown here is derived from an EMBL/GenBank/DDBJ whole genome shotgun (WGS) entry which is preliminary data.</text>
</comment>
<feature type="compositionally biased region" description="Basic and acidic residues" evidence="3">
    <location>
        <begin position="365"/>
        <end position="382"/>
    </location>
</feature>
<evidence type="ECO:0000256" key="2">
    <source>
        <dbReference type="ARBA" id="ARBA00023187"/>
    </source>
</evidence>
<evidence type="ECO:0000256" key="1">
    <source>
        <dbReference type="ARBA" id="ARBA00022664"/>
    </source>
</evidence>
<feature type="compositionally biased region" description="Low complexity" evidence="3">
    <location>
        <begin position="274"/>
        <end position="284"/>
    </location>
</feature>
<protein>
    <recommendedName>
        <fullName evidence="4">Suppressor of white apricot N-terminal domain-containing protein</fullName>
    </recommendedName>
</protein>
<name>A0A1C7NRV1_9FUNG</name>
<feature type="compositionally biased region" description="Basic residues" evidence="3">
    <location>
        <begin position="482"/>
        <end position="516"/>
    </location>
</feature>
<feature type="compositionally biased region" description="Basic residues" evidence="3">
    <location>
        <begin position="234"/>
        <end position="246"/>
    </location>
</feature>
<dbReference type="SMART" id="SM01141">
    <property type="entry name" value="DRY_EERY"/>
    <property type="match status" value="1"/>
</dbReference>
<dbReference type="GO" id="GO:0006397">
    <property type="term" value="P:mRNA processing"/>
    <property type="evidence" value="ECO:0007669"/>
    <property type="project" value="UniProtKB-KW"/>
</dbReference>
<dbReference type="Pfam" id="PF09750">
    <property type="entry name" value="DRY_EERY"/>
    <property type="match status" value="1"/>
</dbReference>
<keyword evidence="2" id="KW-0508">mRNA splicing</keyword>